<dbReference type="InterPro" id="IPR038356">
    <property type="entry name" value="Tma16_sf"/>
</dbReference>
<evidence type="ECO:0000313" key="4">
    <source>
        <dbReference type="Proteomes" id="UP000233524"/>
    </source>
</evidence>
<accession>A0A2N3NKQ3</accession>
<comment type="caution">
    <text evidence="3">The sequence shown here is derived from an EMBL/GenBank/DDBJ whole genome shotgun (WGS) entry which is preliminary data.</text>
</comment>
<dbReference type="InParanoid" id="A0A2N3NKQ3"/>
<protein>
    <recommendedName>
        <fullName evidence="5">Translation machinery-associated protein 16</fullName>
    </recommendedName>
</protein>
<dbReference type="VEuPathDB" id="FungiDB:jhhlp_000355"/>
<dbReference type="Pfam" id="PF11176">
    <property type="entry name" value="Tma16"/>
    <property type="match status" value="1"/>
</dbReference>
<keyword evidence="4" id="KW-1185">Reference proteome</keyword>
<feature type="region of interest" description="Disordered" evidence="2">
    <location>
        <begin position="1"/>
        <end position="59"/>
    </location>
</feature>
<dbReference type="EMBL" id="NLAX01000002">
    <property type="protein sequence ID" value="PKS13014.1"/>
    <property type="molecule type" value="Genomic_DNA"/>
</dbReference>
<sequence length="181" mass="20855">MPSSFAKTRKQISKKRDGNINTLHENSRDSKRLHRASVRDERLDKLAASRSRREQPMIDRVSHFKRKVAANGSKPLTQEQVEKLIDEFVHQYDDEFNTIKKARRPGRPASAKEDLLKRKIEALTSEHEAGFLLPDLTAGDNIHRLERWEGNWSYLCTLSWVRVSKAGLIRPSTFLPSSGKH</sequence>
<proteinExistence type="inferred from homology"/>
<name>A0A2N3NKQ3_9PEZI</name>
<gene>
    <name evidence="3" type="ORF">jhhlp_000355</name>
</gene>
<dbReference type="InterPro" id="IPR021346">
    <property type="entry name" value="Tma16"/>
</dbReference>
<dbReference type="PANTHER" id="PTHR13349:SF2">
    <property type="entry name" value="TRANSLATION MACHINERY-ASSOCIATED PROTEIN 16"/>
    <property type="match status" value="1"/>
</dbReference>
<dbReference type="FunCoup" id="A0A2N3NKQ3">
    <property type="interactions" value="297"/>
</dbReference>
<dbReference type="GO" id="GO:0005634">
    <property type="term" value="C:nucleus"/>
    <property type="evidence" value="ECO:0007669"/>
    <property type="project" value="TreeGrafter"/>
</dbReference>
<dbReference type="OrthoDB" id="270284at2759"/>
<feature type="compositionally biased region" description="Basic and acidic residues" evidence="2">
    <location>
        <begin position="37"/>
        <end position="59"/>
    </location>
</feature>
<dbReference type="PANTHER" id="PTHR13349">
    <property type="entry name" value="TRANSLATION MACHINERY-ASSOCIATED PROTEIN 16"/>
    <property type="match status" value="1"/>
</dbReference>
<dbReference type="Proteomes" id="UP000233524">
    <property type="component" value="Unassembled WGS sequence"/>
</dbReference>
<evidence type="ECO:0000256" key="1">
    <source>
        <dbReference type="ARBA" id="ARBA00034127"/>
    </source>
</evidence>
<evidence type="ECO:0000313" key="3">
    <source>
        <dbReference type="EMBL" id="PKS13014.1"/>
    </source>
</evidence>
<organism evidence="3 4">
    <name type="scientific">Lomentospora prolificans</name>
    <dbReference type="NCBI Taxonomy" id="41688"/>
    <lineage>
        <taxon>Eukaryota</taxon>
        <taxon>Fungi</taxon>
        <taxon>Dikarya</taxon>
        <taxon>Ascomycota</taxon>
        <taxon>Pezizomycotina</taxon>
        <taxon>Sordariomycetes</taxon>
        <taxon>Hypocreomycetidae</taxon>
        <taxon>Microascales</taxon>
        <taxon>Microascaceae</taxon>
        <taxon>Lomentospora</taxon>
    </lineage>
</organism>
<dbReference type="Gene3D" id="1.20.1440.170">
    <property type="entry name" value="Translation machinery-associated protein 16-like"/>
    <property type="match status" value="1"/>
</dbReference>
<evidence type="ECO:0000256" key="2">
    <source>
        <dbReference type="SAM" id="MobiDB-lite"/>
    </source>
</evidence>
<dbReference type="STRING" id="41688.A0A2N3NKQ3"/>
<comment type="similarity">
    <text evidence="1">Belongs to the TMA16 family.</text>
</comment>
<evidence type="ECO:0008006" key="5">
    <source>
        <dbReference type="Google" id="ProtNLM"/>
    </source>
</evidence>
<dbReference type="AlphaFoldDB" id="A0A2N3NKQ3"/>
<reference evidence="3 4" key="1">
    <citation type="journal article" date="2017" name="G3 (Bethesda)">
        <title>First Draft Genome Sequence of the Pathogenic Fungus Lomentospora prolificans (Formerly Scedosporium prolificans).</title>
        <authorList>
            <person name="Luo R."/>
            <person name="Zimin A."/>
            <person name="Workman R."/>
            <person name="Fan Y."/>
            <person name="Pertea G."/>
            <person name="Grossman N."/>
            <person name="Wear M.P."/>
            <person name="Jia B."/>
            <person name="Miller H."/>
            <person name="Casadevall A."/>
            <person name="Timp W."/>
            <person name="Zhang S.X."/>
            <person name="Salzberg S.L."/>
        </authorList>
    </citation>
    <scope>NUCLEOTIDE SEQUENCE [LARGE SCALE GENOMIC DNA]</scope>
    <source>
        <strain evidence="3 4">JHH-5317</strain>
    </source>
</reference>